<name>D8LL60_ECTSI</name>
<dbReference type="FunCoup" id="D8LL60">
    <property type="interactions" value="3"/>
</dbReference>
<dbReference type="SUPFAM" id="SSF52972">
    <property type="entry name" value="ITPase-like"/>
    <property type="match status" value="1"/>
</dbReference>
<dbReference type="PANTHER" id="PTHR43213">
    <property type="entry name" value="BIFUNCTIONAL DTTP/UTP PYROPHOSPHATASE/METHYLTRANSFERASE PROTEIN-RELATED"/>
    <property type="match status" value="1"/>
</dbReference>
<comment type="cofactor">
    <cofactor evidence="1">
        <name>a divalent metal cation</name>
        <dbReference type="ChEBI" id="CHEBI:60240"/>
    </cofactor>
</comment>
<keyword evidence="2" id="KW-0378">Hydrolase</keyword>
<sequence length="239" mass="25736">MTSAQARPPAAAADVATTAGGTLLAQGDFMSKCDLVLASQSPRRLEIVGMMGLADRVRVVVSEFEENLDKSSFKDPRDYAIANAEGKAREVASRALLDAEGEGAEPIVVVGSDTIVDLDGVILEKPRDDEHAFSMLSSLSGRRHLVHSGVSIFTSKLGKDKAAVSFCETTQVLFTALSAEEIRAYIRTREPMDKSGSYGIQGEGGQFVRKVDGCYFNVMGFPMHAFSRRLAEVIRDGKA</sequence>
<dbReference type="EMBL" id="FN649760">
    <property type="protein sequence ID" value="CBN79679.1"/>
    <property type="molecule type" value="Genomic_DNA"/>
</dbReference>
<evidence type="ECO:0000256" key="1">
    <source>
        <dbReference type="ARBA" id="ARBA00001968"/>
    </source>
</evidence>
<dbReference type="eggNOG" id="KOG1509">
    <property type="taxonomic scope" value="Eukaryota"/>
</dbReference>
<gene>
    <name evidence="3" type="ORF">Esi_0322_0030</name>
</gene>
<dbReference type="Pfam" id="PF02545">
    <property type="entry name" value="Maf"/>
    <property type="match status" value="1"/>
</dbReference>
<dbReference type="HAMAP" id="MF_00528">
    <property type="entry name" value="Maf"/>
    <property type="match status" value="1"/>
</dbReference>
<evidence type="ECO:0000313" key="3">
    <source>
        <dbReference type="EMBL" id="CBN79679.1"/>
    </source>
</evidence>
<dbReference type="InParanoid" id="D8LL60"/>
<dbReference type="GO" id="GO:0047429">
    <property type="term" value="F:nucleoside triphosphate diphosphatase activity"/>
    <property type="evidence" value="ECO:0007669"/>
    <property type="project" value="InterPro"/>
</dbReference>
<dbReference type="PIRSF" id="PIRSF006305">
    <property type="entry name" value="Maf"/>
    <property type="match status" value="1"/>
</dbReference>
<reference evidence="3 4" key="1">
    <citation type="journal article" date="2010" name="Nature">
        <title>The Ectocarpus genome and the independent evolution of multicellularity in brown algae.</title>
        <authorList>
            <person name="Cock J.M."/>
            <person name="Sterck L."/>
            <person name="Rouze P."/>
            <person name="Scornet D."/>
            <person name="Allen A.E."/>
            <person name="Amoutzias G."/>
            <person name="Anthouard V."/>
            <person name="Artiguenave F."/>
            <person name="Aury J.M."/>
            <person name="Badger J.H."/>
            <person name="Beszteri B."/>
            <person name="Billiau K."/>
            <person name="Bonnet E."/>
            <person name="Bothwell J.H."/>
            <person name="Bowler C."/>
            <person name="Boyen C."/>
            <person name="Brownlee C."/>
            <person name="Carrano C.J."/>
            <person name="Charrier B."/>
            <person name="Cho G.Y."/>
            <person name="Coelho S.M."/>
            <person name="Collen J."/>
            <person name="Corre E."/>
            <person name="Da Silva C."/>
            <person name="Delage L."/>
            <person name="Delaroque N."/>
            <person name="Dittami S.M."/>
            <person name="Doulbeau S."/>
            <person name="Elias M."/>
            <person name="Farnham G."/>
            <person name="Gachon C.M."/>
            <person name="Gschloessl B."/>
            <person name="Heesch S."/>
            <person name="Jabbari K."/>
            <person name="Jubin C."/>
            <person name="Kawai H."/>
            <person name="Kimura K."/>
            <person name="Kloareg B."/>
            <person name="Kupper F.C."/>
            <person name="Lang D."/>
            <person name="Le Bail A."/>
            <person name="Leblanc C."/>
            <person name="Lerouge P."/>
            <person name="Lohr M."/>
            <person name="Lopez P.J."/>
            <person name="Martens C."/>
            <person name="Maumus F."/>
            <person name="Michel G."/>
            <person name="Miranda-Saavedra D."/>
            <person name="Morales J."/>
            <person name="Moreau H."/>
            <person name="Motomura T."/>
            <person name="Nagasato C."/>
            <person name="Napoli C.A."/>
            <person name="Nelson D.R."/>
            <person name="Nyvall-Collen P."/>
            <person name="Peters A.F."/>
            <person name="Pommier C."/>
            <person name="Potin P."/>
            <person name="Poulain J."/>
            <person name="Quesneville H."/>
            <person name="Read B."/>
            <person name="Rensing S.A."/>
            <person name="Ritter A."/>
            <person name="Rousvoal S."/>
            <person name="Samanta M."/>
            <person name="Samson G."/>
            <person name="Schroeder D.C."/>
            <person name="Segurens B."/>
            <person name="Strittmatter M."/>
            <person name="Tonon T."/>
            <person name="Tregear J.W."/>
            <person name="Valentin K."/>
            <person name="von Dassow P."/>
            <person name="Yamagishi T."/>
            <person name="Van de Peer Y."/>
            <person name="Wincker P."/>
        </authorList>
    </citation>
    <scope>NUCLEOTIDE SEQUENCE [LARGE SCALE GENOMIC DNA]</scope>
    <source>
        <strain evidence="4">Ec32 / CCAP1310/4</strain>
    </source>
</reference>
<accession>D8LL60</accession>
<dbReference type="PANTHER" id="PTHR43213:SF5">
    <property type="entry name" value="BIFUNCTIONAL DTTP_UTP PYROPHOSPHATASE_METHYLTRANSFERASE PROTEIN-RELATED"/>
    <property type="match status" value="1"/>
</dbReference>
<organism evidence="3 4">
    <name type="scientific">Ectocarpus siliculosus</name>
    <name type="common">Brown alga</name>
    <name type="synonym">Conferva siliculosa</name>
    <dbReference type="NCBI Taxonomy" id="2880"/>
    <lineage>
        <taxon>Eukaryota</taxon>
        <taxon>Sar</taxon>
        <taxon>Stramenopiles</taxon>
        <taxon>Ochrophyta</taxon>
        <taxon>PX clade</taxon>
        <taxon>Phaeophyceae</taxon>
        <taxon>Ectocarpales</taxon>
        <taxon>Ectocarpaceae</taxon>
        <taxon>Ectocarpus</taxon>
    </lineage>
</organism>
<protein>
    <submittedName>
        <fullName evidence="3">Uncharacterized protein</fullName>
    </submittedName>
</protein>
<dbReference type="STRING" id="2880.D8LL60"/>
<dbReference type="InterPro" id="IPR003697">
    <property type="entry name" value="Maf-like"/>
</dbReference>
<dbReference type="NCBIfam" id="TIGR00172">
    <property type="entry name" value="maf"/>
    <property type="match status" value="1"/>
</dbReference>
<dbReference type="Proteomes" id="UP000002630">
    <property type="component" value="Unassembled WGS sequence"/>
</dbReference>
<dbReference type="InterPro" id="IPR029001">
    <property type="entry name" value="ITPase-like_fam"/>
</dbReference>
<dbReference type="CDD" id="cd00555">
    <property type="entry name" value="Maf"/>
    <property type="match status" value="1"/>
</dbReference>
<proteinExistence type="inferred from homology"/>
<evidence type="ECO:0000313" key="4">
    <source>
        <dbReference type="Proteomes" id="UP000002630"/>
    </source>
</evidence>
<evidence type="ECO:0000256" key="2">
    <source>
        <dbReference type="ARBA" id="ARBA00022801"/>
    </source>
</evidence>
<dbReference type="Gene3D" id="3.90.950.10">
    <property type="match status" value="1"/>
</dbReference>
<keyword evidence="4" id="KW-1185">Reference proteome</keyword>
<dbReference type="AlphaFoldDB" id="D8LL60"/>
<dbReference type="OrthoDB" id="10267058at2759"/>